<evidence type="ECO:0000313" key="1">
    <source>
        <dbReference type="EMBL" id="KAI5672935.1"/>
    </source>
</evidence>
<gene>
    <name evidence="1" type="ORF">M9H77_13299</name>
</gene>
<comment type="caution">
    <text evidence="1">The sequence shown here is derived from an EMBL/GenBank/DDBJ whole genome shotgun (WGS) entry which is preliminary data.</text>
</comment>
<evidence type="ECO:0000313" key="2">
    <source>
        <dbReference type="Proteomes" id="UP001060085"/>
    </source>
</evidence>
<organism evidence="1 2">
    <name type="scientific">Catharanthus roseus</name>
    <name type="common">Madagascar periwinkle</name>
    <name type="synonym">Vinca rosea</name>
    <dbReference type="NCBI Taxonomy" id="4058"/>
    <lineage>
        <taxon>Eukaryota</taxon>
        <taxon>Viridiplantae</taxon>
        <taxon>Streptophyta</taxon>
        <taxon>Embryophyta</taxon>
        <taxon>Tracheophyta</taxon>
        <taxon>Spermatophyta</taxon>
        <taxon>Magnoliopsida</taxon>
        <taxon>eudicotyledons</taxon>
        <taxon>Gunneridae</taxon>
        <taxon>Pentapetalae</taxon>
        <taxon>asterids</taxon>
        <taxon>lamiids</taxon>
        <taxon>Gentianales</taxon>
        <taxon>Apocynaceae</taxon>
        <taxon>Rauvolfioideae</taxon>
        <taxon>Vinceae</taxon>
        <taxon>Catharanthinae</taxon>
        <taxon>Catharanthus</taxon>
    </lineage>
</organism>
<name>A0ACC0BJQ2_CATRO</name>
<sequence length="220" mass="25562">MVKLLTPLCIMTKVSQMCTSPMDPGGLVLLFSAFLLRTFSYILPPYYSSDPPNDKLNSALLLSRSTYPPRDSFLLLPTSRHHLAGSYRYQQQERNNQMETATNYGSWPRQRPKRRGDWSNRARLHDVIPPLIPKFGWYFLFSGERSQFATENKTVSERTFFRFFSTKHRSLRITLGRYLTHPENKESFTMMGVPFFPSGKNEMNRGPFFFFAACSSDLQI</sequence>
<protein>
    <submittedName>
        <fullName evidence="1">Uncharacterized protein</fullName>
    </submittedName>
</protein>
<keyword evidence="2" id="KW-1185">Reference proteome</keyword>
<dbReference type="EMBL" id="CM044703">
    <property type="protein sequence ID" value="KAI5672935.1"/>
    <property type="molecule type" value="Genomic_DNA"/>
</dbReference>
<reference evidence="2" key="1">
    <citation type="journal article" date="2023" name="Nat. Plants">
        <title>Single-cell RNA sequencing provides a high-resolution roadmap for understanding the multicellular compartmentation of specialized metabolism.</title>
        <authorList>
            <person name="Sun S."/>
            <person name="Shen X."/>
            <person name="Li Y."/>
            <person name="Li Y."/>
            <person name="Wang S."/>
            <person name="Li R."/>
            <person name="Zhang H."/>
            <person name="Shen G."/>
            <person name="Guo B."/>
            <person name="Wei J."/>
            <person name="Xu J."/>
            <person name="St-Pierre B."/>
            <person name="Chen S."/>
            <person name="Sun C."/>
        </authorList>
    </citation>
    <scope>NUCLEOTIDE SEQUENCE [LARGE SCALE GENOMIC DNA]</scope>
</reference>
<accession>A0ACC0BJQ2</accession>
<proteinExistence type="predicted"/>
<dbReference type="Proteomes" id="UP001060085">
    <property type="component" value="Linkage Group LG03"/>
</dbReference>